<dbReference type="AlphaFoldDB" id="A2F8N4"/>
<dbReference type="PANTHER" id="PTHR46349:SF6">
    <property type="entry name" value="MYOSIN-6-LIKE"/>
    <property type="match status" value="1"/>
</dbReference>
<feature type="coiled-coil region" evidence="5">
    <location>
        <begin position="836"/>
        <end position="877"/>
    </location>
</feature>
<evidence type="ECO:0000313" key="6">
    <source>
        <dbReference type="EMBL" id="EAX98712.1"/>
    </source>
</evidence>
<dbReference type="Proteomes" id="UP000001542">
    <property type="component" value="Unassembled WGS sequence"/>
</dbReference>
<dbReference type="SMR" id="A2F8N4"/>
<dbReference type="Gene3D" id="1.20.5.340">
    <property type="match status" value="1"/>
</dbReference>
<keyword evidence="5" id="KW-0175">Coiled coil</keyword>
<evidence type="ECO:0000256" key="2">
    <source>
        <dbReference type="ARBA" id="ARBA00022490"/>
    </source>
</evidence>
<evidence type="ECO:0000313" key="7">
    <source>
        <dbReference type="Proteomes" id="UP000001542"/>
    </source>
</evidence>
<dbReference type="GO" id="GO:0006888">
    <property type="term" value="P:endoplasmic reticulum to Golgi vesicle-mediated transport"/>
    <property type="evidence" value="ECO:0000318"/>
    <property type="project" value="GO_Central"/>
</dbReference>
<name>A2F8N4_TRIV3</name>
<feature type="coiled-coil region" evidence="5">
    <location>
        <begin position="97"/>
        <end position="145"/>
    </location>
</feature>
<reference evidence="6" key="1">
    <citation type="submission" date="2006-10" db="EMBL/GenBank/DDBJ databases">
        <authorList>
            <person name="Amadeo P."/>
            <person name="Zhao Q."/>
            <person name="Wortman J."/>
            <person name="Fraser-Liggett C."/>
            <person name="Carlton J."/>
        </authorList>
    </citation>
    <scope>NUCLEOTIDE SEQUENCE</scope>
    <source>
        <strain evidence="6">G3</strain>
    </source>
</reference>
<dbReference type="GO" id="GO:0012507">
    <property type="term" value="C:ER to Golgi transport vesicle membrane"/>
    <property type="evidence" value="ECO:0000318"/>
    <property type="project" value="GO_Central"/>
</dbReference>
<dbReference type="GO" id="GO:0005795">
    <property type="term" value="C:Golgi stack"/>
    <property type="evidence" value="ECO:0000318"/>
    <property type="project" value="GO_Central"/>
</dbReference>
<dbReference type="InParanoid" id="A2F8N4"/>
<feature type="coiled-coil region" evidence="5">
    <location>
        <begin position="436"/>
        <end position="691"/>
    </location>
</feature>
<accession>A2F8N4</accession>
<dbReference type="GO" id="GO:0048211">
    <property type="term" value="P:Golgi vesicle docking"/>
    <property type="evidence" value="ECO:0000318"/>
    <property type="project" value="GO_Central"/>
</dbReference>
<keyword evidence="2" id="KW-0963">Cytoplasm</keyword>
<dbReference type="KEGG" id="tva:4756513"/>
<organism evidence="6 7">
    <name type="scientific">Trichomonas vaginalis (strain ATCC PRA-98 / G3)</name>
    <dbReference type="NCBI Taxonomy" id="412133"/>
    <lineage>
        <taxon>Eukaryota</taxon>
        <taxon>Metamonada</taxon>
        <taxon>Parabasalia</taxon>
        <taxon>Trichomonadida</taxon>
        <taxon>Trichomonadidae</taxon>
        <taxon>Trichomonas</taxon>
    </lineage>
</organism>
<evidence type="ECO:0000256" key="1">
    <source>
        <dbReference type="ARBA" id="ARBA00004496"/>
    </source>
</evidence>
<sequence>MEDQSRSTSSGARSVSAAEDYSYSFDAVCRAELENLYDLLSKRFSAQISTIQDADKIIQSFVNEFYNIKKQLDVTLKDCQEMQGRLANHDISQENEIALLKRKLKRVKAYKEEIEKKNSELDAENKQLKEQIKTTQEKSDSDQLKIARIESQLECMKNMLEATSNGPQSSQFSDNFQLLEELIANQSVEITSLLQQRDRLVNSVNNFNKLVAEYETQISTIKQANISLEQYKKSASEQISTTSQVLPTLAHEIDQMLPDEVRDSLVCDNNTTPHDFITSAFEALVNSKKEEKEVKVVKQIPRVTDEKYLTILSRLEDAMCFIAGNDSTSKDPLTLDDSQKTKIFSFVQRISKFIDEQMFSMNGQELSKSESIFEPKTFAEAESRFKEFLSTASKEELEDAPLRELFVLFNGVCEVNNYLVAKNQEMKDTVQSAEGLKLHNQELARLNAENYNLRVNLQDKEKMISEINESIPKDMKDVKSLVESLTKEKENTIQLNNQNKELVKQLETLQNEKEVALKANKKVYQEFEKKISEIKNDNQQKQETEAEEALKKANECLMQQLDKIKSDGAKGLKAAVKKMKKLQSEVNQLQQTIEQIHGENEQLKDENVKLEQKSDDFRQNLESQNEFIATQTKELQKLKETKDLLKEKIKSLNDSHEKESQKLKDENYQKLNELRKSLSTLQNNYEIEKAKSELTEKTLAKLTEQKNVLVEQNTKLRISERSLKLKISQMNEAENLQKASSQARELSIKSSLENECNKQIADIKSSIEAPKKHLKQILEEIFEVKIENEDVSLEELVSELNKKLLTVEASISSMKDVNLLRRKLRLEKDQKISDIFSGLEQKISELNGEINDMKTENSKLQEEMKSKQGLLNEMKSKLSSLFDWNSWARAAYMQIVAGSVPRVSDKEIRESLDDILFANISKRTEVMKRDLLREEKKILKKVQISCLESPAVDADSVRPMIVSLVFVRRIRRLANENRFLKSE</sequence>
<dbReference type="EMBL" id="DS113664">
    <property type="protein sequence ID" value="EAX98712.1"/>
    <property type="molecule type" value="Genomic_DNA"/>
</dbReference>
<evidence type="ECO:0000256" key="5">
    <source>
        <dbReference type="SAM" id="Coils"/>
    </source>
</evidence>
<dbReference type="GO" id="GO:0006886">
    <property type="term" value="P:intracellular protein transport"/>
    <property type="evidence" value="ECO:0000318"/>
    <property type="project" value="GO_Central"/>
</dbReference>
<dbReference type="OMA" id="CNDEYES"/>
<dbReference type="RefSeq" id="XP_001311642.1">
    <property type="nucleotide sequence ID" value="XM_001311641.1"/>
</dbReference>
<reference evidence="6" key="2">
    <citation type="journal article" date="2007" name="Science">
        <title>Draft genome sequence of the sexually transmitted pathogen Trichomonas vaginalis.</title>
        <authorList>
            <person name="Carlton J.M."/>
            <person name="Hirt R.P."/>
            <person name="Silva J.C."/>
            <person name="Delcher A.L."/>
            <person name="Schatz M."/>
            <person name="Zhao Q."/>
            <person name="Wortman J.R."/>
            <person name="Bidwell S.L."/>
            <person name="Alsmark U.C.M."/>
            <person name="Besteiro S."/>
            <person name="Sicheritz-Ponten T."/>
            <person name="Noel C.J."/>
            <person name="Dacks J.B."/>
            <person name="Foster P.G."/>
            <person name="Simillion C."/>
            <person name="Van de Peer Y."/>
            <person name="Miranda-Saavedra D."/>
            <person name="Barton G.J."/>
            <person name="Westrop G.D."/>
            <person name="Mueller S."/>
            <person name="Dessi D."/>
            <person name="Fiori P.L."/>
            <person name="Ren Q."/>
            <person name="Paulsen I."/>
            <person name="Zhang H."/>
            <person name="Bastida-Corcuera F.D."/>
            <person name="Simoes-Barbosa A."/>
            <person name="Brown M.T."/>
            <person name="Hayes R.D."/>
            <person name="Mukherjee M."/>
            <person name="Okumura C.Y."/>
            <person name="Schneider R."/>
            <person name="Smith A.J."/>
            <person name="Vanacova S."/>
            <person name="Villalvazo M."/>
            <person name="Haas B.J."/>
            <person name="Pertea M."/>
            <person name="Feldblyum T.V."/>
            <person name="Utterback T.R."/>
            <person name="Shu C.L."/>
            <person name="Osoegawa K."/>
            <person name="de Jong P.J."/>
            <person name="Hrdy I."/>
            <person name="Horvathova L."/>
            <person name="Zubacova Z."/>
            <person name="Dolezal P."/>
            <person name="Malik S.B."/>
            <person name="Logsdon J.M. Jr."/>
            <person name="Henze K."/>
            <person name="Gupta A."/>
            <person name="Wang C.C."/>
            <person name="Dunne R.L."/>
            <person name="Upcroft J.A."/>
            <person name="Upcroft P."/>
            <person name="White O."/>
            <person name="Salzberg S.L."/>
            <person name="Tang P."/>
            <person name="Chiu C.-H."/>
            <person name="Lee Y.-S."/>
            <person name="Embley T.M."/>
            <person name="Coombs G.H."/>
            <person name="Mottram J.C."/>
            <person name="Tachezy J."/>
            <person name="Fraser-Liggett C.M."/>
            <person name="Johnson P.J."/>
        </authorList>
    </citation>
    <scope>NUCLEOTIDE SEQUENCE [LARGE SCALE GENOMIC DNA]</scope>
    <source>
        <strain evidence="6">G3</strain>
    </source>
</reference>
<dbReference type="VEuPathDB" id="TrichDB:TVAG_480880"/>
<gene>
    <name evidence="6" type="ORF">TVAG_480880</name>
</gene>
<comment type="subcellular location">
    <subcellularLocation>
        <location evidence="1">Cytoplasm</location>
    </subcellularLocation>
</comment>
<keyword evidence="4" id="KW-0505">Motor protein</keyword>
<dbReference type="GO" id="GO:0005783">
    <property type="term" value="C:endoplasmic reticulum"/>
    <property type="evidence" value="ECO:0000318"/>
    <property type="project" value="GO_Central"/>
</dbReference>
<keyword evidence="3" id="KW-0518">Myosin</keyword>
<proteinExistence type="predicted"/>
<dbReference type="VEuPathDB" id="TrichDB:TVAGG3_0456520"/>
<keyword evidence="7" id="KW-1185">Reference proteome</keyword>
<evidence type="ECO:0000256" key="4">
    <source>
        <dbReference type="ARBA" id="ARBA00023175"/>
    </source>
</evidence>
<dbReference type="OrthoDB" id="10667533at2759"/>
<protein>
    <submittedName>
        <fullName evidence="6">Uncharacterized protein</fullName>
    </submittedName>
</protein>
<dbReference type="STRING" id="5722.A2F8N4"/>
<evidence type="ECO:0000256" key="3">
    <source>
        <dbReference type="ARBA" id="ARBA00023123"/>
    </source>
</evidence>
<dbReference type="GO" id="GO:0061025">
    <property type="term" value="P:membrane fusion"/>
    <property type="evidence" value="ECO:0000318"/>
    <property type="project" value="GO_Central"/>
</dbReference>
<dbReference type="PANTHER" id="PTHR46349">
    <property type="entry name" value="CINGULIN-LIKE PROTEIN 1-RELATED"/>
    <property type="match status" value="1"/>
</dbReference>